<evidence type="ECO:0000313" key="3">
    <source>
        <dbReference type="Proteomes" id="UP000436088"/>
    </source>
</evidence>
<name>A0A6A3BVV2_HIBSY</name>
<protein>
    <submittedName>
        <fullName evidence="2">Uncharacterized protein</fullName>
    </submittedName>
</protein>
<evidence type="ECO:0000313" key="2">
    <source>
        <dbReference type="EMBL" id="KAE8720784.1"/>
    </source>
</evidence>
<dbReference type="Proteomes" id="UP000436088">
    <property type="component" value="Unassembled WGS sequence"/>
</dbReference>
<dbReference type="AlphaFoldDB" id="A0A6A3BVV2"/>
<keyword evidence="3" id="KW-1185">Reference proteome</keyword>
<accession>A0A6A3BVV2</accession>
<reference evidence="2" key="1">
    <citation type="submission" date="2019-09" db="EMBL/GenBank/DDBJ databases">
        <title>Draft genome information of white flower Hibiscus syriacus.</title>
        <authorList>
            <person name="Kim Y.-M."/>
        </authorList>
    </citation>
    <scope>NUCLEOTIDE SEQUENCE [LARGE SCALE GENOMIC DNA]</scope>
    <source>
        <strain evidence="2">YM2019G1</strain>
    </source>
</reference>
<sequence length="586" mass="68198">MEMDELRFRDLVYDFSVIYPKFQCCDLQILVAITDYRCDLQILVAIYGLSCDLQILVAIYGLSLRFTDTRCDLRIIVAITDTRCDLRIRIAITDTRCDLTDTRCGLRIRVAIYGYALRYTDTHCDLPIPLRFTDTRCDLRIRVAIYVFALRFSYSRCDYGKSQCEFGLETLVKKRTFKCAMKGEWNTVKAYTRTIHRFHVAKIIRSGDTALHIAVSNAQEAVVEQLSGFWERKDVSMPRGEWTRCCLRFGTTTEKHQCSWPLYTARPLFFALTLTVKARKKGILIAEEKMVKMFFTVPYLEDYFALISWLATRLPSEAVAISVVSASLSIVETKGATEMDHQFVPPNYVTFIDFVKLLSKAILVILGLGRRKTKHTWAVQIMNELLQHVSMYQYEDNGCRPQQLLYDADETKPYEITEGGDVKMLASGDDSHPAKQRDKIKGKLQKEKRRKPKKRRKERRQYDRAFSERWIVTEIVHCTLPQCLGDHRPWLIPGAALQMQWEIKWYECSIDRDRGIRHINHRAWRCEFGEWNTHIGKPSGIRCVRNLIPHHALFLGDVRSDVLSILTSRYQERDFGIDLHGNFCWG</sequence>
<feature type="region of interest" description="Disordered" evidence="1">
    <location>
        <begin position="425"/>
        <end position="461"/>
    </location>
</feature>
<proteinExistence type="predicted"/>
<comment type="caution">
    <text evidence="2">The sequence shown here is derived from an EMBL/GenBank/DDBJ whole genome shotgun (WGS) entry which is preliminary data.</text>
</comment>
<evidence type="ECO:0000256" key="1">
    <source>
        <dbReference type="SAM" id="MobiDB-lite"/>
    </source>
</evidence>
<feature type="compositionally biased region" description="Basic and acidic residues" evidence="1">
    <location>
        <begin position="429"/>
        <end position="445"/>
    </location>
</feature>
<organism evidence="2 3">
    <name type="scientific">Hibiscus syriacus</name>
    <name type="common">Rose of Sharon</name>
    <dbReference type="NCBI Taxonomy" id="106335"/>
    <lineage>
        <taxon>Eukaryota</taxon>
        <taxon>Viridiplantae</taxon>
        <taxon>Streptophyta</taxon>
        <taxon>Embryophyta</taxon>
        <taxon>Tracheophyta</taxon>
        <taxon>Spermatophyta</taxon>
        <taxon>Magnoliopsida</taxon>
        <taxon>eudicotyledons</taxon>
        <taxon>Gunneridae</taxon>
        <taxon>Pentapetalae</taxon>
        <taxon>rosids</taxon>
        <taxon>malvids</taxon>
        <taxon>Malvales</taxon>
        <taxon>Malvaceae</taxon>
        <taxon>Malvoideae</taxon>
        <taxon>Hibiscus</taxon>
    </lineage>
</organism>
<gene>
    <name evidence="2" type="ORF">F3Y22_tig00018191pilonHSYRG00033</name>
</gene>
<feature type="compositionally biased region" description="Basic residues" evidence="1">
    <location>
        <begin position="446"/>
        <end position="459"/>
    </location>
</feature>
<dbReference type="EMBL" id="VEPZ02000680">
    <property type="protein sequence ID" value="KAE8720784.1"/>
    <property type="molecule type" value="Genomic_DNA"/>
</dbReference>